<feature type="transmembrane region" description="Helical" evidence="6">
    <location>
        <begin position="391"/>
        <end position="412"/>
    </location>
</feature>
<evidence type="ECO:0000259" key="8">
    <source>
        <dbReference type="Pfam" id="PF13567"/>
    </source>
</evidence>
<evidence type="ECO:0000256" key="2">
    <source>
        <dbReference type="ARBA" id="ARBA00022475"/>
    </source>
</evidence>
<feature type="transmembrane region" description="Helical" evidence="6">
    <location>
        <begin position="419"/>
        <end position="441"/>
    </location>
</feature>
<keyword evidence="4 6" id="KW-1133">Transmembrane helix</keyword>
<sequence length="489" mass="55203">MAQKVNSLGKSRFTLAVLGGFLIGIFFADKIPLGFSWAIGIIIGLVISIIILWKDRLIFNLSLFSVLAFILGLTYYHYWDYRESIKILQYNQQVNIESQIISKPEITNTQKFVIKHQNTKILIQTGKYPEYHYGDILKISGKLEKPYPENYYFKKGIRGQIRNPDKIEVVGNRGNIIVKGIYKVGDKFEESLNQILSEPYAALQAGIILGVKRNIPDSLMSDFNRTGTTHIIAVSGYNVTIIIMFLSYFLMRFSRKISFFGSILGIVIFVILTGAVASVLRAGILLTLVLFAKFIGRRPYYPILILLVATVMILFNPYALKNDISFQLSFLAFSGLIWLSPKIEQIRFIKSFPDLIKKAFSETMGAQIGVLPILLFNFGILSIVAPLANILILPTIPASMLLGFLGGLAGIVWIEIGKLIGIIAWIILKYIIVVVEVLSKIPAAAVTLKTSDWWWIPIYYLLVMILFRLQFSLLGQPSNNQKNREQEEI</sequence>
<evidence type="ECO:0000256" key="1">
    <source>
        <dbReference type="ARBA" id="ARBA00004651"/>
    </source>
</evidence>
<keyword evidence="3 6" id="KW-0812">Transmembrane</keyword>
<comment type="caution">
    <text evidence="9">The sequence shown here is derived from an EMBL/GenBank/DDBJ whole genome shotgun (WGS) entry which is preliminary data.</text>
</comment>
<feature type="transmembrane region" description="Helical" evidence="6">
    <location>
        <begin position="59"/>
        <end position="78"/>
    </location>
</feature>
<dbReference type="InterPro" id="IPR025405">
    <property type="entry name" value="DUF4131"/>
</dbReference>
<dbReference type="PANTHER" id="PTHR30619">
    <property type="entry name" value="DNA INTERNALIZATION/COMPETENCE PROTEIN COMEC/REC2"/>
    <property type="match status" value="1"/>
</dbReference>
<feature type="transmembrane region" description="Helical" evidence="6">
    <location>
        <begin position="35"/>
        <end position="53"/>
    </location>
</feature>
<evidence type="ECO:0000256" key="3">
    <source>
        <dbReference type="ARBA" id="ARBA00022692"/>
    </source>
</evidence>
<proteinExistence type="predicted"/>
<feature type="transmembrane region" description="Helical" evidence="6">
    <location>
        <begin position="263"/>
        <end position="292"/>
    </location>
</feature>
<dbReference type="Proteomes" id="UP000178764">
    <property type="component" value="Unassembled WGS sequence"/>
</dbReference>
<evidence type="ECO:0000313" key="10">
    <source>
        <dbReference type="Proteomes" id="UP000178764"/>
    </source>
</evidence>
<accession>A0A1F5DPB2</accession>
<gene>
    <name evidence="9" type="ORF">A2V71_01095</name>
</gene>
<dbReference type="AlphaFoldDB" id="A0A1F5DPB2"/>
<dbReference type="InterPro" id="IPR004477">
    <property type="entry name" value="ComEC_N"/>
</dbReference>
<feature type="transmembrane region" description="Helical" evidence="6">
    <location>
        <begin position="299"/>
        <end position="318"/>
    </location>
</feature>
<name>A0A1F5DPB2_9BACT</name>
<evidence type="ECO:0000256" key="4">
    <source>
        <dbReference type="ARBA" id="ARBA00022989"/>
    </source>
</evidence>
<evidence type="ECO:0000259" key="7">
    <source>
        <dbReference type="Pfam" id="PF03772"/>
    </source>
</evidence>
<dbReference type="PANTHER" id="PTHR30619:SF1">
    <property type="entry name" value="RECOMBINATION PROTEIN 2"/>
    <property type="match status" value="1"/>
</dbReference>
<dbReference type="InterPro" id="IPR052159">
    <property type="entry name" value="Competence_DNA_uptake"/>
</dbReference>
<feature type="transmembrane region" description="Helical" evidence="6">
    <location>
        <begin position="364"/>
        <end position="385"/>
    </location>
</feature>
<dbReference type="GO" id="GO:0005886">
    <property type="term" value="C:plasma membrane"/>
    <property type="evidence" value="ECO:0007669"/>
    <property type="project" value="UniProtKB-SubCell"/>
</dbReference>
<feature type="transmembrane region" description="Helical" evidence="6">
    <location>
        <begin position="12"/>
        <end position="28"/>
    </location>
</feature>
<feature type="transmembrane region" description="Helical" evidence="6">
    <location>
        <begin position="453"/>
        <end position="474"/>
    </location>
</feature>
<dbReference type="EMBL" id="MEZT01000012">
    <property type="protein sequence ID" value="OGD56851.1"/>
    <property type="molecule type" value="Genomic_DNA"/>
</dbReference>
<dbReference type="Pfam" id="PF03772">
    <property type="entry name" value="Competence"/>
    <property type="match status" value="1"/>
</dbReference>
<evidence type="ECO:0000256" key="6">
    <source>
        <dbReference type="SAM" id="Phobius"/>
    </source>
</evidence>
<keyword evidence="2" id="KW-1003">Cell membrane</keyword>
<dbReference type="NCBIfam" id="TIGR00360">
    <property type="entry name" value="ComEC_N-term"/>
    <property type="match status" value="1"/>
</dbReference>
<organism evidence="9 10">
    <name type="scientific">Candidatus Berkelbacteria bacterium RBG_13_40_8</name>
    <dbReference type="NCBI Taxonomy" id="1797467"/>
    <lineage>
        <taxon>Bacteria</taxon>
        <taxon>Candidatus Berkelbacteria</taxon>
    </lineage>
</organism>
<evidence type="ECO:0000256" key="5">
    <source>
        <dbReference type="ARBA" id="ARBA00023136"/>
    </source>
</evidence>
<dbReference type="Pfam" id="PF13567">
    <property type="entry name" value="DUF4131"/>
    <property type="match status" value="1"/>
</dbReference>
<feature type="domain" description="DUF4131" evidence="8">
    <location>
        <begin position="33"/>
        <end position="148"/>
    </location>
</feature>
<feature type="domain" description="ComEC/Rec2-related protein" evidence="7">
    <location>
        <begin position="207"/>
        <end position="468"/>
    </location>
</feature>
<keyword evidence="5 6" id="KW-0472">Membrane</keyword>
<evidence type="ECO:0000313" key="9">
    <source>
        <dbReference type="EMBL" id="OGD56851.1"/>
    </source>
</evidence>
<feature type="transmembrane region" description="Helical" evidence="6">
    <location>
        <begin position="230"/>
        <end position="251"/>
    </location>
</feature>
<reference evidence="9 10" key="1">
    <citation type="journal article" date="2016" name="Nat. Commun.">
        <title>Thousands of microbial genomes shed light on interconnected biogeochemical processes in an aquifer system.</title>
        <authorList>
            <person name="Anantharaman K."/>
            <person name="Brown C.T."/>
            <person name="Hug L.A."/>
            <person name="Sharon I."/>
            <person name="Castelle C.J."/>
            <person name="Probst A.J."/>
            <person name="Thomas B.C."/>
            <person name="Singh A."/>
            <person name="Wilkins M.J."/>
            <person name="Karaoz U."/>
            <person name="Brodie E.L."/>
            <person name="Williams K.H."/>
            <person name="Hubbard S.S."/>
            <person name="Banfield J.F."/>
        </authorList>
    </citation>
    <scope>NUCLEOTIDE SEQUENCE [LARGE SCALE GENOMIC DNA]</scope>
</reference>
<comment type="subcellular location">
    <subcellularLocation>
        <location evidence="1">Cell membrane</location>
        <topology evidence="1">Multi-pass membrane protein</topology>
    </subcellularLocation>
</comment>
<protein>
    <submittedName>
        <fullName evidence="9">Uncharacterized protein</fullName>
    </submittedName>
</protein>